<protein>
    <submittedName>
        <fullName evidence="4">Transcription initiation factor IIB</fullName>
    </submittedName>
</protein>
<dbReference type="PANTHER" id="PTHR11618:SF13">
    <property type="entry name" value="TRANSCRIPTION INITIATION FACTOR IIB"/>
    <property type="match status" value="1"/>
</dbReference>
<dbReference type="Gene3D" id="1.10.472.170">
    <property type="match status" value="1"/>
</dbReference>
<proteinExistence type="predicted"/>
<keyword evidence="2" id="KW-0804">Transcription</keyword>
<dbReference type="GO" id="GO:0097550">
    <property type="term" value="C:transcription preinitiation complex"/>
    <property type="evidence" value="ECO:0007669"/>
    <property type="project" value="TreeGrafter"/>
</dbReference>
<dbReference type="GO" id="GO:0017025">
    <property type="term" value="F:TBP-class protein binding"/>
    <property type="evidence" value="ECO:0007669"/>
    <property type="project" value="InterPro"/>
</dbReference>
<keyword evidence="5" id="KW-1185">Reference proteome</keyword>
<sequence length="374" mass="42794">MLESSQCNYENFINKSQKFSKQETRKNKLKENNNKKLWNIFDEERHSSAVNMECIYIKEEDALLNDNLCVNCNESLFVGEDGFLTCSNNKCGLIYKDNLDQSAEWRFYGADDNSHSDPTRCGMPINPLLKESSYSCKVLCPGKSSYEMHKIRRYTDWQAMPYKEKSRYDEFQLIVNISQNSGIPKIIIDEAMRLHKKISETKTYRGLNRDGIIAASIYIACRINNYPRTAKEIANIFNLDNASATKGCKNALSIINEIEHNNNTNEDITSLSKTTPSSFIERFCSKLNINNELTNVCKFVAFKIEQLGLIPENTPHSIAGGIIYFVSQVCNLNITKSSINNVSKISEVTINKCYKKLETYKTTLIPETILLKYN</sequence>
<evidence type="ECO:0000313" key="5">
    <source>
        <dbReference type="Proteomes" id="UP000317856"/>
    </source>
</evidence>
<accession>A0A4Y6GR77</accession>
<evidence type="ECO:0000256" key="2">
    <source>
        <dbReference type="ARBA" id="ARBA00023163"/>
    </source>
</evidence>
<dbReference type="EMBL" id="MH918795">
    <property type="protein sequence ID" value="QDF45901.1"/>
    <property type="molecule type" value="Genomic_DNA"/>
</dbReference>
<keyword evidence="1" id="KW-0805">Transcription regulation</keyword>
<dbReference type="PRINTS" id="PR00685">
    <property type="entry name" value="TIFACTORIIB"/>
</dbReference>
<dbReference type="SUPFAM" id="SSF47954">
    <property type="entry name" value="Cyclin-like"/>
    <property type="match status" value="2"/>
</dbReference>
<organism evidence="4">
    <name type="scientific">Chrysochromulina parva virus BQ2</name>
    <dbReference type="NCBI Taxonomy" id="3070831"/>
    <lineage>
        <taxon>Viruses</taxon>
        <taxon>Varidnaviria</taxon>
        <taxon>Bamfordvirae</taxon>
        <taxon>Nucleocytoviricota</taxon>
        <taxon>Megaviricetes</taxon>
        <taxon>Imitervirales</taxon>
        <taxon>Mesomimiviridae</taxon>
        <taxon>Tethysvirus</taxon>
        <taxon>Tethysvirus ontarioense</taxon>
    </lineage>
</organism>
<dbReference type="InterPro" id="IPR013150">
    <property type="entry name" value="TFIIB_cyclin"/>
</dbReference>
<dbReference type="PANTHER" id="PTHR11618">
    <property type="entry name" value="TRANSCRIPTION INITIATION FACTOR IIB-RELATED"/>
    <property type="match status" value="1"/>
</dbReference>
<dbReference type="Gene3D" id="1.10.472.10">
    <property type="entry name" value="Cyclin-like"/>
    <property type="match status" value="1"/>
</dbReference>
<reference evidence="4" key="1">
    <citation type="journal article" date="2019" name="Front. Microbiol.">
        <title>Genome and Environmental Activity of a Chrysochromulina parva Virus and Its Virophages.</title>
        <authorList>
            <person name="Stough J.M.A."/>
            <person name="Yutin N."/>
            <person name="Chaban Y.V."/>
            <person name="Moniruzzaman M."/>
            <person name="Gann E.R."/>
            <person name="Pound H.L."/>
            <person name="Steffen M.M."/>
            <person name="Black J.N."/>
            <person name="Koonin E.V."/>
            <person name="Wilhelm S.W."/>
            <person name="Short S.M."/>
        </authorList>
    </citation>
    <scope>NUCLEOTIDE SEQUENCE [LARGE SCALE GENOMIC DNA]</scope>
    <source>
        <strain evidence="4">BQ2</strain>
    </source>
</reference>
<dbReference type="InterPro" id="IPR036915">
    <property type="entry name" value="Cyclin-like_sf"/>
</dbReference>
<feature type="domain" description="Transcription factor TFIIB cyclin-like" evidence="3">
    <location>
        <begin position="273"/>
        <end position="358"/>
    </location>
</feature>
<feature type="domain" description="Transcription factor TFIIB cyclin-like" evidence="3">
    <location>
        <begin position="169"/>
        <end position="241"/>
    </location>
</feature>
<evidence type="ECO:0000256" key="1">
    <source>
        <dbReference type="ARBA" id="ARBA00023015"/>
    </source>
</evidence>
<dbReference type="InterPro" id="IPR000812">
    <property type="entry name" value="TFIIB"/>
</dbReference>
<evidence type="ECO:0000259" key="3">
    <source>
        <dbReference type="Pfam" id="PF00382"/>
    </source>
</evidence>
<dbReference type="Pfam" id="PF00382">
    <property type="entry name" value="TFIIB"/>
    <property type="match status" value="2"/>
</dbReference>
<dbReference type="GO" id="GO:0070897">
    <property type="term" value="P:transcription preinitiation complex assembly"/>
    <property type="evidence" value="ECO:0007669"/>
    <property type="project" value="InterPro"/>
</dbReference>
<name>A0A4Y6GR77_9VIRU</name>
<evidence type="ECO:0000313" key="4">
    <source>
        <dbReference type="EMBL" id="QDF45901.1"/>
    </source>
</evidence>
<dbReference type="Proteomes" id="UP000317856">
    <property type="component" value="Segment"/>
</dbReference>